<dbReference type="NCBIfam" id="TIGR03438">
    <property type="entry name" value="egtD_ergothio"/>
    <property type="match status" value="1"/>
</dbReference>
<dbReference type="InterPro" id="IPR035094">
    <property type="entry name" value="EgtD"/>
</dbReference>
<dbReference type="PIRSF" id="PIRSF018005">
    <property type="entry name" value="UCP018005"/>
    <property type="match status" value="1"/>
</dbReference>
<dbReference type="PANTHER" id="PTHR43397">
    <property type="entry name" value="ERGOTHIONEINE BIOSYNTHESIS PROTEIN 1"/>
    <property type="match status" value="1"/>
</dbReference>
<proteinExistence type="predicted"/>
<evidence type="ECO:0000313" key="5">
    <source>
        <dbReference type="Proteomes" id="UP001597112"/>
    </source>
</evidence>
<gene>
    <name evidence="4" type="primary">egtD</name>
    <name evidence="4" type="ORF">ACFQ21_16700</name>
</gene>
<feature type="domain" description="Histidine-specific methyltransferase SAM-dependent" evidence="3">
    <location>
        <begin position="26"/>
        <end position="330"/>
    </location>
</feature>
<dbReference type="EMBL" id="JBHTKA010000007">
    <property type="protein sequence ID" value="MFD1000968.1"/>
    <property type="molecule type" value="Genomic_DNA"/>
</dbReference>
<evidence type="ECO:0000256" key="2">
    <source>
        <dbReference type="ARBA" id="ARBA00022679"/>
    </source>
</evidence>
<evidence type="ECO:0000256" key="1">
    <source>
        <dbReference type="ARBA" id="ARBA00022603"/>
    </source>
</evidence>
<dbReference type="InterPro" id="IPR017804">
    <property type="entry name" value="MeTrfase_EgtD-like"/>
</dbReference>
<dbReference type="Proteomes" id="UP001597112">
    <property type="component" value="Unassembled WGS sequence"/>
</dbReference>
<dbReference type="RefSeq" id="WP_377580422.1">
    <property type="nucleotide sequence ID" value="NZ_JBHTKA010000007.1"/>
</dbReference>
<reference evidence="5" key="1">
    <citation type="journal article" date="2019" name="Int. J. Syst. Evol. Microbiol.">
        <title>The Global Catalogue of Microorganisms (GCM) 10K type strain sequencing project: providing services to taxonomists for standard genome sequencing and annotation.</title>
        <authorList>
            <consortium name="The Broad Institute Genomics Platform"/>
            <consortium name="The Broad Institute Genome Sequencing Center for Infectious Disease"/>
            <person name="Wu L."/>
            <person name="Ma J."/>
        </authorList>
    </citation>
    <scope>NUCLEOTIDE SEQUENCE [LARGE SCALE GENOMIC DNA]</scope>
    <source>
        <strain evidence="5">CCUG 58938</strain>
    </source>
</reference>
<dbReference type="SUPFAM" id="SSF53335">
    <property type="entry name" value="S-adenosyl-L-methionine-dependent methyltransferases"/>
    <property type="match status" value="1"/>
</dbReference>
<accession>A0ABW3K4T9</accession>
<evidence type="ECO:0000313" key="4">
    <source>
        <dbReference type="EMBL" id="MFD1000968.1"/>
    </source>
</evidence>
<name>A0ABW3K4T9_9BACT</name>
<keyword evidence="1 4" id="KW-0489">Methyltransferase</keyword>
<keyword evidence="2 4" id="KW-0808">Transferase</keyword>
<dbReference type="InterPro" id="IPR029063">
    <property type="entry name" value="SAM-dependent_MTases_sf"/>
</dbReference>
<dbReference type="InterPro" id="IPR051128">
    <property type="entry name" value="EgtD_Methyltrsf_superfamily"/>
</dbReference>
<protein>
    <submittedName>
        <fullName evidence="4">L-histidine N(Alpha)-methyltransferase</fullName>
        <ecNumber evidence="4">2.1.1.44</ecNumber>
    </submittedName>
</protein>
<organism evidence="4 5">
    <name type="scientific">Ohtaekwangia kribbensis</name>
    <dbReference type="NCBI Taxonomy" id="688913"/>
    <lineage>
        <taxon>Bacteria</taxon>
        <taxon>Pseudomonadati</taxon>
        <taxon>Bacteroidota</taxon>
        <taxon>Cytophagia</taxon>
        <taxon>Cytophagales</taxon>
        <taxon>Fulvivirgaceae</taxon>
        <taxon>Ohtaekwangia</taxon>
    </lineage>
</organism>
<dbReference type="GO" id="GO:0052706">
    <property type="term" value="F:L-histidine N(alpha)-methyltransferase activity"/>
    <property type="evidence" value="ECO:0007669"/>
    <property type="project" value="UniProtKB-EC"/>
</dbReference>
<evidence type="ECO:0000259" key="3">
    <source>
        <dbReference type="Pfam" id="PF10017"/>
    </source>
</evidence>
<dbReference type="EC" id="2.1.1.44" evidence="4"/>
<dbReference type="InterPro" id="IPR019257">
    <property type="entry name" value="MeTrfase_dom"/>
</dbReference>
<sequence length="334" mass="37978">MLNIPPMPTAHDLQPDVREEDRVLQFREDVLKGLKSGTKRLSSKYFYDAKGDALFQQIMHCPEYYVTRCELEIFRGQAADLVRAITMKDKQPFDLIELGAGDGIKSRHLLRALQEQPCEFTYIPVDISGNILSYLEESLADLNGLNILCLEGEYFDMLAEATKISANRKVVLFLGANIGNMPVYEAEKFCDQLRNALQPGDIVLMGFDLKKNPQTILNAYNDEAGITRDFNLNLLTRINRELDGNFDLDTFTHYQTYDPETGACKSYLVSSTEQTVTVAGTPISFQEGEWIFTEVSQKYSMKEIEVLAANSGFSMDTTFFDSKRWFVDVIWIAR</sequence>
<dbReference type="PANTHER" id="PTHR43397:SF1">
    <property type="entry name" value="ERGOTHIONEINE BIOSYNTHESIS PROTEIN 1"/>
    <property type="match status" value="1"/>
</dbReference>
<keyword evidence="5" id="KW-1185">Reference proteome</keyword>
<comment type="caution">
    <text evidence="4">The sequence shown here is derived from an EMBL/GenBank/DDBJ whole genome shotgun (WGS) entry which is preliminary data.</text>
</comment>
<dbReference type="GO" id="GO:0032259">
    <property type="term" value="P:methylation"/>
    <property type="evidence" value="ECO:0007669"/>
    <property type="project" value="UniProtKB-KW"/>
</dbReference>
<dbReference type="Gene3D" id="3.40.50.150">
    <property type="entry name" value="Vaccinia Virus protein VP39"/>
    <property type="match status" value="1"/>
</dbReference>
<dbReference type="Pfam" id="PF10017">
    <property type="entry name" value="Methyltransf_33"/>
    <property type="match status" value="1"/>
</dbReference>